<dbReference type="EMBL" id="JBHFNT010000279">
    <property type="protein sequence ID" value="MFB2838827.1"/>
    <property type="molecule type" value="Genomic_DNA"/>
</dbReference>
<reference evidence="8 9" key="1">
    <citation type="submission" date="2024-09" db="EMBL/GenBank/DDBJ databases">
        <title>Floridaenema gen nov. (Aerosakkonemataceae, Aerosakkonematales ord. nov., Cyanobacteria) from benthic tropical and subtropical fresh waters, with the description of four new species.</title>
        <authorList>
            <person name="Moretto J.A."/>
            <person name="Berthold D.E."/>
            <person name="Lefler F.W."/>
            <person name="Huang I.-S."/>
            <person name="Laughinghouse H. IV."/>
        </authorList>
    </citation>
    <scope>NUCLEOTIDE SEQUENCE [LARGE SCALE GENOMIC DNA]</scope>
    <source>
        <strain evidence="8 9">BLCC-F167</strain>
    </source>
</reference>
<dbReference type="Proteomes" id="UP001576780">
    <property type="component" value="Unassembled WGS sequence"/>
</dbReference>
<sequence length="283" mass="31530">MLNHLSVVSSRSRRRWFYPLLSLLVALGLVLSPMSNSVQALPWERLLFQGVQIFQLSNISDRQEVQLGQQINDQMVGTQVRLYRNARINRYVDQVGQRLAAVSDRPDIPYTFQVVRDDSINAFATMGGYVYVTTGLLSAVDNEAQLASVLGHEIAHITERHALKQMRQAAITRGIATAAGVDTNRLVNLGVEFALNRPRSRSDELEADRRSLEMLAKAGYPQSAMIAFLEKLLDQPSPPSFLSTHPATRDRITAIQKSIDPKNANTGYGLDAQAYRSAVQPLR</sequence>
<dbReference type="CDD" id="cd07333">
    <property type="entry name" value="M48C_bepA_like"/>
    <property type="match status" value="1"/>
</dbReference>
<dbReference type="PANTHER" id="PTHR22726:SF1">
    <property type="entry name" value="METALLOENDOPEPTIDASE OMA1, MITOCHONDRIAL"/>
    <property type="match status" value="1"/>
</dbReference>
<dbReference type="InterPro" id="IPR051156">
    <property type="entry name" value="Mito/Outer_Membr_Metalloprot"/>
</dbReference>
<name>A0ABV4WUQ9_9CYAN</name>
<evidence type="ECO:0000256" key="2">
    <source>
        <dbReference type="ARBA" id="ARBA00022723"/>
    </source>
</evidence>
<dbReference type="InterPro" id="IPR001915">
    <property type="entry name" value="Peptidase_M48"/>
</dbReference>
<keyword evidence="5 6" id="KW-0482">Metalloprotease</keyword>
<dbReference type="Gene3D" id="3.30.2010.10">
    <property type="entry name" value="Metalloproteases ('zincins'), catalytic domain"/>
    <property type="match status" value="1"/>
</dbReference>
<keyword evidence="3 6" id="KW-0378">Hydrolase</keyword>
<evidence type="ECO:0000256" key="3">
    <source>
        <dbReference type="ARBA" id="ARBA00022801"/>
    </source>
</evidence>
<evidence type="ECO:0000259" key="7">
    <source>
        <dbReference type="Pfam" id="PF01435"/>
    </source>
</evidence>
<keyword evidence="4 6" id="KW-0862">Zinc</keyword>
<gene>
    <name evidence="8" type="ORF">ACE1CA_30430</name>
</gene>
<evidence type="ECO:0000256" key="6">
    <source>
        <dbReference type="RuleBase" id="RU003983"/>
    </source>
</evidence>
<proteinExistence type="inferred from homology"/>
<evidence type="ECO:0000313" key="9">
    <source>
        <dbReference type="Proteomes" id="UP001576780"/>
    </source>
</evidence>
<keyword evidence="9" id="KW-1185">Reference proteome</keyword>
<evidence type="ECO:0000313" key="8">
    <source>
        <dbReference type="EMBL" id="MFB2838827.1"/>
    </source>
</evidence>
<dbReference type="RefSeq" id="WP_413281125.1">
    <property type="nucleotide sequence ID" value="NZ_JBHFNT010000279.1"/>
</dbReference>
<protein>
    <submittedName>
        <fullName evidence="8">M48 family metallopeptidase</fullName>
    </submittedName>
</protein>
<keyword evidence="1 6" id="KW-0645">Protease</keyword>
<evidence type="ECO:0000256" key="1">
    <source>
        <dbReference type="ARBA" id="ARBA00022670"/>
    </source>
</evidence>
<comment type="caution">
    <text evidence="8">The sequence shown here is derived from an EMBL/GenBank/DDBJ whole genome shotgun (WGS) entry which is preliminary data.</text>
</comment>
<dbReference type="PANTHER" id="PTHR22726">
    <property type="entry name" value="METALLOENDOPEPTIDASE OMA1"/>
    <property type="match status" value="1"/>
</dbReference>
<evidence type="ECO:0000256" key="5">
    <source>
        <dbReference type="ARBA" id="ARBA00023049"/>
    </source>
</evidence>
<evidence type="ECO:0000256" key="4">
    <source>
        <dbReference type="ARBA" id="ARBA00022833"/>
    </source>
</evidence>
<feature type="domain" description="Peptidase M48" evidence="7">
    <location>
        <begin position="89"/>
        <end position="257"/>
    </location>
</feature>
<comment type="similarity">
    <text evidence="6">Belongs to the peptidase M48 family.</text>
</comment>
<comment type="cofactor">
    <cofactor evidence="6">
        <name>Zn(2+)</name>
        <dbReference type="ChEBI" id="CHEBI:29105"/>
    </cofactor>
    <text evidence="6">Binds 1 zinc ion per subunit.</text>
</comment>
<accession>A0ABV4WUQ9</accession>
<organism evidence="8 9">
    <name type="scientific">Floridaenema evergladense BLCC-F167</name>
    <dbReference type="NCBI Taxonomy" id="3153639"/>
    <lineage>
        <taxon>Bacteria</taxon>
        <taxon>Bacillati</taxon>
        <taxon>Cyanobacteriota</taxon>
        <taxon>Cyanophyceae</taxon>
        <taxon>Oscillatoriophycideae</taxon>
        <taxon>Aerosakkonematales</taxon>
        <taxon>Aerosakkonemataceae</taxon>
        <taxon>Floridanema</taxon>
        <taxon>Floridanema evergladense</taxon>
    </lineage>
</organism>
<dbReference type="Pfam" id="PF01435">
    <property type="entry name" value="Peptidase_M48"/>
    <property type="match status" value="1"/>
</dbReference>
<keyword evidence="2" id="KW-0479">Metal-binding</keyword>